<dbReference type="EMBL" id="JAFKMR010000015">
    <property type="protein sequence ID" value="MBN8744142.1"/>
    <property type="molecule type" value="Genomic_DNA"/>
</dbReference>
<dbReference type="AlphaFoldDB" id="A0A8I1SVG1"/>
<dbReference type="InterPro" id="IPR036691">
    <property type="entry name" value="Endo/exonu/phosph_ase_sf"/>
</dbReference>
<keyword evidence="2" id="KW-0540">Nuclease</keyword>
<dbReference type="SUPFAM" id="SSF56219">
    <property type="entry name" value="DNase I-like"/>
    <property type="match status" value="1"/>
</dbReference>
<protein>
    <submittedName>
        <fullName evidence="2">Endonuclease/exonuclease/phosphatase family protein</fullName>
    </submittedName>
</protein>
<reference evidence="2" key="1">
    <citation type="submission" date="2021-02" db="EMBL/GenBank/DDBJ databases">
        <title>Thiocyanate and organic carbon inputs drive convergent selection for specific autotrophic Afipia and Thiobacillus strains within complex microbiomes.</title>
        <authorList>
            <person name="Huddy R.J."/>
            <person name="Sachdeva R."/>
            <person name="Kadzinga F."/>
            <person name="Kantor R.S."/>
            <person name="Harrison S.T.L."/>
            <person name="Banfield J.F."/>
        </authorList>
    </citation>
    <scope>NUCLEOTIDE SEQUENCE</scope>
    <source>
        <strain evidence="2">SCN18_13_7_16_R3_B_64_19</strain>
    </source>
</reference>
<evidence type="ECO:0000313" key="2">
    <source>
        <dbReference type="EMBL" id="MBN8744142.1"/>
    </source>
</evidence>
<feature type="domain" description="Endonuclease/exonuclease/phosphatase" evidence="1">
    <location>
        <begin position="6"/>
        <end position="246"/>
    </location>
</feature>
<dbReference type="Gene3D" id="3.60.10.10">
    <property type="entry name" value="Endonuclease/exonuclease/phosphatase"/>
    <property type="match status" value="1"/>
</dbReference>
<gene>
    <name evidence="2" type="ORF">J0I24_07500</name>
</gene>
<dbReference type="Pfam" id="PF03372">
    <property type="entry name" value="Exo_endo_phos"/>
    <property type="match status" value="1"/>
</dbReference>
<evidence type="ECO:0000313" key="3">
    <source>
        <dbReference type="Proteomes" id="UP000664800"/>
    </source>
</evidence>
<comment type="caution">
    <text evidence="2">The sequence shown here is derived from an EMBL/GenBank/DDBJ whole genome shotgun (WGS) entry which is preliminary data.</text>
</comment>
<dbReference type="InterPro" id="IPR051916">
    <property type="entry name" value="GPI-anchor_lipid_remodeler"/>
</dbReference>
<accession>A0A8I1SVG1</accession>
<dbReference type="PANTHER" id="PTHR14859:SF1">
    <property type="entry name" value="PGAP2-INTERACTING PROTEIN"/>
    <property type="match status" value="1"/>
</dbReference>
<dbReference type="PANTHER" id="PTHR14859">
    <property type="entry name" value="CALCOFLUOR WHITE HYPERSENSITIVE PROTEIN PRECURSOR"/>
    <property type="match status" value="1"/>
</dbReference>
<dbReference type="RefSeq" id="WP_276729605.1">
    <property type="nucleotide sequence ID" value="NZ_JAFKMR010000015.1"/>
</dbReference>
<dbReference type="GO" id="GO:0004527">
    <property type="term" value="F:exonuclease activity"/>
    <property type="evidence" value="ECO:0007669"/>
    <property type="project" value="UniProtKB-KW"/>
</dbReference>
<dbReference type="GO" id="GO:0004519">
    <property type="term" value="F:endonuclease activity"/>
    <property type="evidence" value="ECO:0007669"/>
    <property type="project" value="UniProtKB-KW"/>
</dbReference>
<proteinExistence type="predicted"/>
<evidence type="ECO:0000259" key="1">
    <source>
        <dbReference type="Pfam" id="PF03372"/>
    </source>
</evidence>
<sequence length="278" mass="30729">MELRVASYNIHKGVLGHGPAKRASILELQTALQGLEPDLVFLQEVQFLHQRNARRLSGWPALPQHDFLAQALNMHAAYRTNACTRHGEHGNALLSRYPIIDIAHCDVSDHRFEQRGLLHVQVALPKGGPLHCIVVHFGLFAASRQRQTDRLLDYIAARVPAQAALIVAGDFNDWHGRIGPQLLQQGLVDVSEPPLKTNGKTSWRKRVRTYPARLPLMPLDRIYARAFSASEIGLGWGRAWARLSDHAPLLASLRCDQPDCPESPLHDPAAAASAPIAA</sequence>
<organism evidence="2 3">
    <name type="scientific">Thiomonas arsenitoxydans (strain DSM 22701 / CIP 110005 / 3As)</name>
    <dbReference type="NCBI Taxonomy" id="426114"/>
    <lineage>
        <taxon>Bacteria</taxon>
        <taxon>Pseudomonadati</taxon>
        <taxon>Pseudomonadota</taxon>
        <taxon>Betaproteobacteria</taxon>
        <taxon>Burkholderiales</taxon>
        <taxon>Thiomonas</taxon>
    </lineage>
</organism>
<keyword evidence="2" id="KW-0378">Hydrolase</keyword>
<dbReference type="Proteomes" id="UP000664800">
    <property type="component" value="Unassembled WGS sequence"/>
</dbReference>
<dbReference type="GO" id="GO:0016020">
    <property type="term" value="C:membrane"/>
    <property type="evidence" value="ECO:0007669"/>
    <property type="project" value="GOC"/>
</dbReference>
<keyword evidence="2" id="KW-0255">Endonuclease</keyword>
<dbReference type="GO" id="GO:0006506">
    <property type="term" value="P:GPI anchor biosynthetic process"/>
    <property type="evidence" value="ECO:0007669"/>
    <property type="project" value="TreeGrafter"/>
</dbReference>
<dbReference type="InterPro" id="IPR005135">
    <property type="entry name" value="Endo/exonuclease/phosphatase"/>
</dbReference>
<keyword evidence="2" id="KW-0269">Exonuclease</keyword>
<name>A0A8I1SVG1_THIA3</name>